<feature type="region of interest" description="Disordered" evidence="1">
    <location>
        <begin position="1"/>
        <end position="36"/>
    </location>
</feature>
<dbReference type="Proteomes" id="UP000799291">
    <property type="component" value="Unassembled WGS sequence"/>
</dbReference>
<proteinExistence type="predicted"/>
<evidence type="ECO:0000256" key="1">
    <source>
        <dbReference type="SAM" id="MobiDB-lite"/>
    </source>
</evidence>
<organism evidence="2 3">
    <name type="scientific">Lentithecium fluviatile CBS 122367</name>
    <dbReference type="NCBI Taxonomy" id="1168545"/>
    <lineage>
        <taxon>Eukaryota</taxon>
        <taxon>Fungi</taxon>
        <taxon>Dikarya</taxon>
        <taxon>Ascomycota</taxon>
        <taxon>Pezizomycotina</taxon>
        <taxon>Dothideomycetes</taxon>
        <taxon>Pleosporomycetidae</taxon>
        <taxon>Pleosporales</taxon>
        <taxon>Massarineae</taxon>
        <taxon>Lentitheciaceae</taxon>
        <taxon>Lentithecium</taxon>
    </lineage>
</organism>
<dbReference type="EMBL" id="MU005582">
    <property type="protein sequence ID" value="KAF2684060.1"/>
    <property type="molecule type" value="Genomic_DNA"/>
</dbReference>
<sequence>MHTPAPLPIPNRSCNPVTSTSFPTPTPTPALHTHPHNVPPARVLVTAPTTSAPYRATTLSSGHVPGFSRRRFVRRCVWGVRWRM</sequence>
<gene>
    <name evidence="2" type="ORF">K458DRAFT_418377</name>
</gene>
<keyword evidence="3" id="KW-1185">Reference proteome</keyword>
<evidence type="ECO:0000313" key="2">
    <source>
        <dbReference type="EMBL" id="KAF2684060.1"/>
    </source>
</evidence>
<protein>
    <submittedName>
        <fullName evidence="2">Uncharacterized protein</fullName>
    </submittedName>
</protein>
<dbReference type="AlphaFoldDB" id="A0A6G1J1I5"/>
<evidence type="ECO:0000313" key="3">
    <source>
        <dbReference type="Proteomes" id="UP000799291"/>
    </source>
</evidence>
<name>A0A6G1J1I5_9PLEO</name>
<accession>A0A6G1J1I5</accession>
<reference evidence="2" key="1">
    <citation type="journal article" date="2020" name="Stud. Mycol.">
        <title>101 Dothideomycetes genomes: a test case for predicting lifestyles and emergence of pathogens.</title>
        <authorList>
            <person name="Haridas S."/>
            <person name="Albert R."/>
            <person name="Binder M."/>
            <person name="Bloem J."/>
            <person name="Labutti K."/>
            <person name="Salamov A."/>
            <person name="Andreopoulos B."/>
            <person name="Baker S."/>
            <person name="Barry K."/>
            <person name="Bills G."/>
            <person name="Bluhm B."/>
            <person name="Cannon C."/>
            <person name="Castanera R."/>
            <person name="Culley D."/>
            <person name="Daum C."/>
            <person name="Ezra D."/>
            <person name="Gonzalez J."/>
            <person name="Henrissat B."/>
            <person name="Kuo A."/>
            <person name="Liang C."/>
            <person name="Lipzen A."/>
            <person name="Lutzoni F."/>
            <person name="Magnuson J."/>
            <person name="Mondo S."/>
            <person name="Nolan M."/>
            <person name="Ohm R."/>
            <person name="Pangilinan J."/>
            <person name="Park H.-J."/>
            <person name="Ramirez L."/>
            <person name="Alfaro M."/>
            <person name="Sun H."/>
            <person name="Tritt A."/>
            <person name="Yoshinaga Y."/>
            <person name="Zwiers L.-H."/>
            <person name="Turgeon B."/>
            <person name="Goodwin S."/>
            <person name="Spatafora J."/>
            <person name="Crous P."/>
            <person name="Grigoriev I."/>
        </authorList>
    </citation>
    <scope>NUCLEOTIDE SEQUENCE</scope>
    <source>
        <strain evidence="2">CBS 122367</strain>
    </source>
</reference>